<dbReference type="AlphaFoldDB" id="A0A974DKQ2"/>
<protein>
    <submittedName>
        <fullName evidence="2">Uncharacterized protein</fullName>
    </submittedName>
</protein>
<organism evidence="2 3">
    <name type="scientific">Xenopus laevis</name>
    <name type="common">African clawed frog</name>
    <dbReference type="NCBI Taxonomy" id="8355"/>
    <lineage>
        <taxon>Eukaryota</taxon>
        <taxon>Metazoa</taxon>
        <taxon>Chordata</taxon>
        <taxon>Craniata</taxon>
        <taxon>Vertebrata</taxon>
        <taxon>Euteleostomi</taxon>
        <taxon>Amphibia</taxon>
        <taxon>Batrachia</taxon>
        <taxon>Anura</taxon>
        <taxon>Pipoidea</taxon>
        <taxon>Pipidae</taxon>
        <taxon>Xenopodinae</taxon>
        <taxon>Xenopus</taxon>
        <taxon>Xenopus</taxon>
    </lineage>
</organism>
<evidence type="ECO:0000313" key="3">
    <source>
        <dbReference type="Proteomes" id="UP000694892"/>
    </source>
</evidence>
<gene>
    <name evidence="2" type="ORF">XELAEV_18016270mg</name>
</gene>
<feature type="region of interest" description="Disordered" evidence="1">
    <location>
        <begin position="53"/>
        <end position="74"/>
    </location>
</feature>
<accession>A0A974DKQ2</accession>
<evidence type="ECO:0000313" key="2">
    <source>
        <dbReference type="EMBL" id="OCT93205.1"/>
    </source>
</evidence>
<dbReference type="Proteomes" id="UP000694892">
    <property type="component" value="Chromosome 2S"/>
</dbReference>
<proteinExistence type="predicted"/>
<reference evidence="3" key="1">
    <citation type="journal article" date="2016" name="Nature">
        <title>Genome evolution in the allotetraploid frog Xenopus laevis.</title>
        <authorList>
            <person name="Session A.M."/>
            <person name="Uno Y."/>
            <person name="Kwon T."/>
            <person name="Chapman J.A."/>
            <person name="Toyoda A."/>
            <person name="Takahashi S."/>
            <person name="Fukui A."/>
            <person name="Hikosaka A."/>
            <person name="Suzuki A."/>
            <person name="Kondo M."/>
            <person name="van Heeringen S.J."/>
            <person name="Quigley I."/>
            <person name="Heinz S."/>
            <person name="Ogino H."/>
            <person name="Ochi H."/>
            <person name="Hellsten U."/>
            <person name="Lyons J.B."/>
            <person name="Simakov O."/>
            <person name="Putnam N."/>
            <person name="Stites J."/>
            <person name="Kuroki Y."/>
            <person name="Tanaka T."/>
            <person name="Michiue T."/>
            <person name="Watanabe M."/>
            <person name="Bogdanovic O."/>
            <person name="Lister R."/>
            <person name="Georgiou G."/>
            <person name="Paranjpe S.S."/>
            <person name="van Kruijsbergen I."/>
            <person name="Shu S."/>
            <person name="Carlson J."/>
            <person name="Kinoshita T."/>
            <person name="Ohta Y."/>
            <person name="Mawaribuchi S."/>
            <person name="Jenkins J."/>
            <person name="Grimwood J."/>
            <person name="Schmutz J."/>
            <person name="Mitros T."/>
            <person name="Mozaffari S.V."/>
            <person name="Suzuki Y."/>
            <person name="Haramoto Y."/>
            <person name="Yamamoto T.S."/>
            <person name="Takagi C."/>
            <person name="Heald R."/>
            <person name="Miller K."/>
            <person name="Haudenschild C."/>
            <person name="Kitzman J."/>
            <person name="Nakayama T."/>
            <person name="Izutsu Y."/>
            <person name="Robert J."/>
            <person name="Fortriede J."/>
            <person name="Burns K."/>
            <person name="Lotay V."/>
            <person name="Karimi K."/>
            <person name="Yasuoka Y."/>
            <person name="Dichmann D.S."/>
            <person name="Flajnik M.F."/>
            <person name="Houston D.W."/>
            <person name="Shendure J."/>
            <person name="DuPasquier L."/>
            <person name="Vize P.D."/>
            <person name="Zorn A.M."/>
            <person name="Ito M."/>
            <person name="Marcotte E.M."/>
            <person name="Wallingford J.B."/>
            <person name="Ito Y."/>
            <person name="Asashima M."/>
            <person name="Ueno N."/>
            <person name="Matsuda Y."/>
            <person name="Veenstra G.J."/>
            <person name="Fujiyama A."/>
            <person name="Harland R.M."/>
            <person name="Taira M."/>
            <person name="Rokhsar D.S."/>
        </authorList>
    </citation>
    <scope>NUCLEOTIDE SEQUENCE [LARGE SCALE GENOMIC DNA]</scope>
    <source>
        <strain evidence="3">J</strain>
    </source>
</reference>
<dbReference type="EMBL" id="CM004469">
    <property type="protein sequence ID" value="OCT93205.1"/>
    <property type="molecule type" value="Genomic_DNA"/>
</dbReference>
<name>A0A974DKQ2_XENLA</name>
<sequence length="74" mass="8157">MLIPAAPGRADDVRLPVFHMQRWWSRSWRERLVAAPGDEDETCATISLSPCPSPARRLSAPLPGEGEWKGPACC</sequence>
<evidence type="ECO:0000256" key="1">
    <source>
        <dbReference type="SAM" id="MobiDB-lite"/>
    </source>
</evidence>